<feature type="compositionally biased region" description="Acidic residues" evidence="1">
    <location>
        <begin position="219"/>
        <end position="232"/>
    </location>
</feature>
<dbReference type="PANTHER" id="PTHR35559:SF1">
    <property type="entry name" value="CHITIN-BINDING TYPE-4 DOMAIN-CONTAINING PROTEIN"/>
    <property type="match status" value="1"/>
</dbReference>
<dbReference type="AlphaFoldDB" id="A0AAD5LGL9"/>
<dbReference type="EMBL" id="JAKCXM010000252">
    <property type="protein sequence ID" value="KAJ0397439.1"/>
    <property type="molecule type" value="Genomic_DNA"/>
</dbReference>
<name>A0AAD5LGL9_PYTIN</name>
<evidence type="ECO:0000313" key="3">
    <source>
        <dbReference type="Proteomes" id="UP001209570"/>
    </source>
</evidence>
<accession>A0AAD5LGL9</accession>
<organism evidence="2 3">
    <name type="scientific">Pythium insidiosum</name>
    <name type="common">Pythiosis disease agent</name>
    <dbReference type="NCBI Taxonomy" id="114742"/>
    <lineage>
        <taxon>Eukaryota</taxon>
        <taxon>Sar</taxon>
        <taxon>Stramenopiles</taxon>
        <taxon>Oomycota</taxon>
        <taxon>Peronosporomycetes</taxon>
        <taxon>Pythiales</taxon>
        <taxon>Pythiaceae</taxon>
        <taxon>Pythium</taxon>
    </lineage>
</organism>
<dbReference type="PANTHER" id="PTHR35559">
    <property type="entry name" value="CHITIN-BINDING TYPE-4 DOMAIN-CONTAINING PROTEIN"/>
    <property type="match status" value="1"/>
</dbReference>
<gene>
    <name evidence="2" type="ORF">P43SY_009294</name>
</gene>
<dbReference type="Proteomes" id="UP001209570">
    <property type="component" value="Unassembled WGS sequence"/>
</dbReference>
<evidence type="ECO:0000256" key="1">
    <source>
        <dbReference type="SAM" id="MobiDB-lite"/>
    </source>
</evidence>
<keyword evidence="3" id="KW-1185">Reference proteome</keyword>
<comment type="caution">
    <text evidence="2">The sequence shown here is derived from an EMBL/GenBank/DDBJ whole genome shotgun (WGS) entry which is preliminary data.</text>
</comment>
<feature type="region of interest" description="Disordered" evidence="1">
    <location>
        <begin position="218"/>
        <end position="287"/>
    </location>
</feature>
<reference evidence="2" key="1">
    <citation type="submission" date="2021-12" db="EMBL/GenBank/DDBJ databases">
        <title>Prjna785345.</title>
        <authorList>
            <person name="Rujirawat T."/>
            <person name="Krajaejun T."/>
        </authorList>
    </citation>
    <scope>NUCLEOTIDE SEQUENCE</scope>
    <source>
        <strain evidence="2">Pi057C3</strain>
    </source>
</reference>
<sequence length="287" mass="30862">MTPGSDDARVWNQASCFGRPRCGARQAREGFGVDTGLNFHSSSGCQCARGPNNYDGIPKAVYSPGQRVCIAYPPKNHVAAPCTSAFIPDTGTVITRSPMSPSSDDAVEREYQHGNGQHVFGQVDYKGFQNCPNFCSDMEKALCTMCFDLEPDLAPGEYTFKWTWFFNSESDAYSTCWEAQVRADGAVASPSAPTAPSESPSVAPFGAFRSQNAIRGEGTVDENDESDSEDCAEALPVPSEPSVALPPTPSPPTPRTNCDVQSDEEEVDERIESPPGVVQPYPSSGEH</sequence>
<feature type="compositionally biased region" description="Pro residues" evidence="1">
    <location>
        <begin position="244"/>
        <end position="254"/>
    </location>
</feature>
<evidence type="ECO:0000313" key="2">
    <source>
        <dbReference type="EMBL" id="KAJ0397439.1"/>
    </source>
</evidence>
<protein>
    <submittedName>
        <fullName evidence="2">Uncharacterized protein</fullName>
    </submittedName>
</protein>
<proteinExistence type="predicted"/>